<evidence type="ECO:0000256" key="1">
    <source>
        <dbReference type="SAM" id="MobiDB-lite"/>
    </source>
</evidence>
<comment type="caution">
    <text evidence="2">The sequence shown here is derived from an EMBL/GenBank/DDBJ whole genome shotgun (WGS) entry which is preliminary data.</text>
</comment>
<name>A0A9D4GH88_DREPO</name>
<feature type="region of interest" description="Disordered" evidence="1">
    <location>
        <begin position="219"/>
        <end position="241"/>
    </location>
</feature>
<dbReference type="AlphaFoldDB" id="A0A9D4GH88"/>
<dbReference type="Proteomes" id="UP000828390">
    <property type="component" value="Unassembled WGS sequence"/>
</dbReference>
<feature type="compositionally biased region" description="Polar residues" evidence="1">
    <location>
        <begin position="397"/>
        <end position="406"/>
    </location>
</feature>
<feature type="compositionally biased region" description="Basic residues" evidence="1">
    <location>
        <begin position="125"/>
        <end position="134"/>
    </location>
</feature>
<evidence type="ECO:0000313" key="3">
    <source>
        <dbReference type="Proteomes" id="UP000828390"/>
    </source>
</evidence>
<keyword evidence="3" id="KW-1185">Reference proteome</keyword>
<feature type="compositionally biased region" description="Polar residues" evidence="1">
    <location>
        <begin position="110"/>
        <end position="122"/>
    </location>
</feature>
<feature type="region of interest" description="Disordered" evidence="1">
    <location>
        <begin position="44"/>
        <end position="147"/>
    </location>
</feature>
<dbReference type="EMBL" id="JAIWYP010000005">
    <property type="protein sequence ID" value="KAH3817060.1"/>
    <property type="molecule type" value="Genomic_DNA"/>
</dbReference>
<accession>A0A9D4GH88</accession>
<feature type="compositionally biased region" description="Basic and acidic residues" evidence="1">
    <location>
        <begin position="429"/>
        <end position="444"/>
    </location>
</feature>
<proteinExistence type="predicted"/>
<reference evidence="2" key="2">
    <citation type="submission" date="2020-11" db="EMBL/GenBank/DDBJ databases">
        <authorList>
            <person name="McCartney M.A."/>
            <person name="Auch B."/>
            <person name="Kono T."/>
            <person name="Mallez S."/>
            <person name="Becker A."/>
            <person name="Gohl D.M."/>
            <person name="Silverstein K.A.T."/>
            <person name="Koren S."/>
            <person name="Bechman K.B."/>
            <person name="Herman A."/>
            <person name="Abrahante J.E."/>
            <person name="Garbe J."/>
        </authorList>
    </citation>
    <scope>NUCLEOTIDE SEQUENCE</scope>
    <source>
        <strain evidence="2">Duluth1</strain>
        <tissue evidence="2">Whole animal</tissue>
    </source>
</reference>
<gene>
    <name evidence="2" type="ORF">DPMN_118589</name>
</gene>
<sequence>MATGNNSQCRDTFLSMLDNDKDLSACLTQKADDAEDIGFNLNQSHQSMKVDNNTDSKDRTPDPVSTVLTTDDDIDLTHSKSQSLISGEVPNTRKNNKKTVITRVTKPKRQAQSTTPNSTPVAQTKGKRNNKKRRLSDSETQENESTPSRIAENVCIVTALNKLTDQMRASFESLSNRIEQLETSIDNKIKTQVQTEVGQAISKIKTDLNKELTKIRDDVKHASANATRRHSNENTQSEYDSESSSLDIVIRNLPDSREENTLHKVNTLLKDGLLLNVKAVAAERKMVKSNYEHGIIIAKCKNKDELYKILKARVSLKHNRTYSKVFIEKSRTRSEREAISNLATIANLIGKDKVTLRGNKLVPRHDADNRNDNWTEVRRYTYIHVTRGSNAHEHRQTNTSEQTGASHGSRRCDDRGYTGHGRINKGHYSKNERRPYRETAHRRY</sequence>
<feature type="compositionally biased region" description="Basic and acidic residues" evidence="1">
    <location>
        <begin position="52"/>
        <end position="61"/>
    </location>
</feature>
<reference evidence="2" key="1">
    <citation type="journal article" date="2019" name="bioRxiv">
        <title>The Genome of the Zebra Mussel, Dreissena polymorpha: A Resource for Invasive Species Research.</title>
        <authorList>
            <person name="McCartney M.A."/>
            <person name="Auch B."/>
            <person name="Kono T."/>
            <person name="Mallez S."/>
            <person name="Zhang Y."/>
            <person name="Obille A."/>
            <person name="Becker A."/>
            <person name="Abrahante J.E."/>
            <person name="Garbe J."/>
            <person name="Badalamenti J.P."/>
            <person name="Herman A."/>
            <person name="Mangelson H."/>
            <person name="Liachko I."/>
            <person name="Sullivan S."/>
            <person name="Sone E.D."/>
            <person name="Koren S."/>
            <person name="Silverstein K.A.T."/>
            <person name="Beckman K.B."/>
            <person name="Gohl D.M."/>
        </authorList>
    </citation>
    <scope>NUCLEOTIDE SEQUENCE</scope>
    <source>
        <strain evidence="2">Duluth1</strain>
        <tissue evidence="2">Whole animal</tissue>
    </source>
</reference>
<feature type="region of interest" description="Disordered" evidence="1">
    <location>
        <begin position="387"/>
        <end position="444"/>
    </location>
</feature>
<organism evidence="2 3">
    <name type="scientific">Dreissena polymorpha</name>
    <name type="common">Zebra mussel</name>
    <name type="synonym">Mytilus polymorpha</name>
    <dbReference type="NCBI Taxonomy" id="45954"/>
    <lineage>
        <taxon>Eukaryota</taxon>
        <taxon>Metazoa</taxon>
        <taxon>Spiralia</taxon>
        <taxon>Lophotrochozoa</taxon>
        <taxon>Mollusca</taxon>
        <taxon>Bivalvia</taxon>
        <taxon>Autobranchia</taxon>
        <taxon>Heteroconchia</taxon>
        <taxon>Euheterodonta</taxon>
        <taxon>Imparidentia</taxon>
        <taxon>Neoheterodontei</taxon>
        <taxon>Myida</taxon>
        <taxon>Dreissenoidea</taxon>
        <taxon>Dreissenidae</taxon>
        <taxon>Dreissena</taxon>
    </lineage>
</organism>
<protein>
    <submittedName>
        <fullName evidence="2">Uncharacterized protein</fullName>
    </submittedName>
</protein>
<evidence type="ECO:0000313" key="2">
    <source>
        <dbReference type="EMBL" id="KAH3817060.1"/>
    </source>
</evidence>